<dbReference type="InterPro" id="IPR006558">
    <property type="entry name" value="LamG-like"/>
</dbReference>
<dbReference type="SUPFAM" id="SSF49899">
    <property type="entry name" value="Concanavalin A-like lectins/glucanases"/>
    <property type="match status" value="1"/>
</dbReference>
<organism evidence="4 5">
    <name type="scientific">Streptomyces griseoaurantiacus</name>
    <dbReference type="NCBI Taxonomy" id="68213"/>
    <lineage>
        <taxon>Bacteria</taxon>
        <taxon>Bacillati</taxon>
        <taxon>Actinomycetota</taxon>
        <taxon>Actinomycetes</taxon>
        <taxon>Kitasatosporales</taxon>
        <taxon>Streptomycetaceae</taxon>
        <taxon>Streptomyces</taxon>
        <taxon>Streptomyces aurantiacus group</taxon>
    </lineage>
</organism>
<evidence type="ECO:0000313" key="5">
    <source>
        <dbReference type="Proteomes" id="UP001432161"/>
    </source>
</evidence>
<sequence length="139" mass="15154">MTSYQWQFARTALGPDGKLAQSAQVLAADVAETDTWVQITGVFDAQESWQWVNPSDTSQIETRYGKLHLYVGEYDQWSDDTSGFSAAQQGSGELSLGRGTTNGTTGNYLHGGLQDVRIWTGAMTADQVRSQVMGTPDNL</sequence>
<keyword evidence="1" id="KW-0732">Signal</keyword>
<dbReference type="EMBL" id="CP108330">
    <property type="protein sequence ID" value="WUR36798.1"/>
    <property type="molecule type" value="Genomic_DNA"/>
</dbReference>
<dbReference type="Gene3D" id="2.60.120.200">
    <property type="match status" value="1"/>
</dbReference>
<protein>
    <recommendedName>
        <fullName evidence="3">LamG-like jellyroll fold domain-containing protein</fullName>
    </recommendedName>
</protein>
<keyword evidence="2" id="KW-1015">Disulfide bond</keyword>
<dbReference type="Proteomes" id="UP001432161">
    <property type="component" value="Chromosome"/>
</dbReference>
<proteinExistence type="predicted"/>
<evidence type="ECO:0000256" key="1">
    <source>
        <dbReference type="ARBA" id="ARBA00022729"/>
    </source>
</evidence>
<name>A0ABZ1V036_9ACTN</name>
<keyword evidence="5" id="KW-1185">Reference proteome</keyword>
<evidence type="ECO:0000256" key="2">
    <source>
        <dbReference type="ARBA" id="ARBA00023157"/>
    </source>
</evidence>
<dbReference type="InterPro" id="IPR013320">
    <property type="entry name" value="ConA-like_dom_sf"/>
</dbReference>
<evidence type="ECO:0000313" key="4">
    <source>
        <dbReference type="EMBL" id="WUR36798.1"/>
    </source>
</evidence>
<reference evidence="4" key="1">
    <citation type="submission" date="2022-10" db="EMBL/GenBank/DDBJ databases">
        <title>The complete genomes of actinobacterial strains from the NBC collection.</title>
        <authorList>
            <person name="Joergensen T.S."/>
            <person name="Alvarez Arevalo M."/>
            <person name="Sterndorff E.B."/>
            <person name="Faurdal D."/>
            <person name="Vuksanovic O."/>
            <person name="Mourched A.-S."/>
            <person name="Charusanti P."/>
            <person name="Shaw S."/>
            <person name="Blin K."/>
            <person name="Weber T."/>
        </authorList>
    </citation>
    <scope>NUCLEOTIDE SEQUENCE</scope>
    <source>
        <strain evidence="4">NBC_00489</strain>
    </source>
</reference>
<evidence type="ECO:0000259" key="3">
    <source>
        <dbReference type="SMART" id="SM00560"/>
    </source>
</evidence>
<feature type="domain" description="LamG-like jellyroll fold" evidence="3">
    <location>
        <begin position="1"/>
        <end position="126"/>
    </location>
</feature>
<dbReference type="SMART" id="SM00560">
    <property type="entry name" value="LamGL"/>
    <property type="match status" value="1"/>
</dbReference>
<gene>
    <name evidence="4" type="ORF">OHN36_06175</name>
</gene>
<accession>A0ABZ1V036</accession>